<dbReference type="OrthoDB" id="9788659at2"/>
<keyword evidence="2" id="KW-0723">Serine/threonine-protein kinase</keyword>
<dbReference type="InterPro" id="IPR005543">
    <property type="entry name" value="PASTA_dom"/>
</dbReference>
<dbReference type="PROSITE" id="PS00108">
    <property type="entry name" value="PROTEIN_KINASE_ST"/>
    <property type="match status" value="1"/>
</dbReference>
<evidence type="ECO:0000256" key="15">
    <source>
        <dbReference type="SAM" id="Phobius"/>
    </source>
</evidence>
<dbReference type="InterPro" id="IPR011009">
    <property type="entry name" value="Kinase-like_dom_sf"/>
</dbReference>
<name>A0A544TJ12_9BACI</name>
<evidence type="ECO:0000256" key="8">
    <source>
        <dbReference type="ARBA" id="ARBA00022968"/>
    </source>
</evidence>
<keyword evidence="6 18" id="KW-0418">Kinase</keyword>
<dbReference type="Pfam" id="PF21160">
    <property type="entry name" value="PrkC-like_PASTA-like"/>
    <property type="match status" value="1"/>
</dbReference>
<keyword evidence="15" id="KW-0812">Transmembrane</keyword>
<dbReference type="Gene3D" id="2.60.40.2560">
    <property type="match status" value="1"/>
</dbReference>
<dbReference type="Gene3D" id="3.30.200.20">
    <property type="entry name" value="Phosphorylase Kinase, domain 1"/>
    <property type="match status" value="1"/>
</dbReference>
<dbReference type="Gene3D" id="1.10.510.10">
    <property type="entry name" value="Transferase(Phosphotransferase) domain 1"/>
    <property type="match status" value="1"/>
</dbReference>
<evidence type="ECO:0000256" key="7">
    <source>
        <dbReference type="ARBA" id="ARBA00022840"/>
    </source>
</evidence>
<dbReference type="PANTHER" id="PTHR43289">
    <property type="entry name" value="MITOGEN-ACTIVATED PROTEIN KINASE KINASE KINASE 20-RELATED"/>
    <property type="match status" value="1"/>
</dbReference>
<evidence type="ECO:0000313" key="18">
    <source>
        <dbReference type="EMBL" id="TQR17440.1"/>
    </source>
</evidence>
<reference evidence="18 19" key="1">
    <citation type="submission" date="2019-05" db="EMBL/GenBank/DDBJ databases">
        <title>Psychrobacillus vulpis sp. nov., a new species isolated from feces of a red fox that inhabits in The Tablas de Daimiel Natural Park, Albacete, Spain.</title>
        <authorList>
            <person name="Rodriguez M."/>
            <person name="Reina J.C."/>
            <person name="Bejar V."/>
            <person name="Llamas I."/>
        </authorList>
    </citation>
    <scope>NUCLEOTIDE SEQUENCE [LARGE SCALE GENOMIC DNA]</scope>
    <source>
        <strain evidence="18 19">NHI-2</strain>
    </source>
</reference>
<dbReference type="PROSITE" id="PS00107">
    <property type="entry name" value="PROTEIN_KINASE_ATP"/>
    <property type="match status" value="1"/>
</dbReference>
<evidence type="ECO:0000256" key="9">
    <source>
        <dbReference type="ARBA" id="ARBA00047899"/>
    </source>
</evidence>
<dbReference type="PANTHER" id="PTHR43289:SF34">
    <property type="entry name" value="SERINE_THREONINE-PROTEIN KINASE YBDM-RELATED"/>
    <property type="match status" value="1"/>
</dbReference>
<feature type="domain" description="PASTA" evidence="17">
    <location>
        <begin position="493"/>
        <end position="560"/>
    </location>
</feature>
<dbReference type="RefSeq" id="WP_142605783.1">
    <property type="nucleotide sequence ID" value="NZ_VDGG01000008.1"/>
</dbReference>
<protein>
    <recommendedName>
        <fullName evidence="12">Serine/threonine-protein kinase PrkC</fullName>
        <ecNumber evidence="1">2.7.11.1</ecNumber>
    </recommendedName>
</protein>
<comment type="caution">
    <text evidence="18">The sequence shown here is derived from an EMBL/GenBank/DDBJ whole genome shotgun (WGS) entry which is preliminary data.</text>
</comment>
<dbReference type="Pfam" id="PF00069">
    <property type="entry name" value="Pkinase"/>
    <property type="match status" value="1"/>
</dbReference>
<keyword evidence="3" id="KW-0309">Germination</keyword>
<dbReference type="Gene3D" id="3.30.10.20">
    <property type="match status" value="3"/>
</dbReference>
<dbReference type="FunFam" id="1.10.510.10:FF:000021">
    <property type="entry name" value="Serine/threonine protein kinase"/>
    <property type="match status" value="1"/>
</dbReference>
<dbReference type="GO" id="GO:0004674">
    <property type="term" value="F:protein serine/threonine kinase activity"/>
    <property type="evidence" value="ECO:0007669"/>
    <property type="project" value="UniProtKB-KW"/>
</dbReference>
<evidence type="ECO:0000259" key="16">
    <source>
        <dbReference type="PROSITE" id="PS50011"/>
    </source>
</evidence>
<feature type="binding site" evidence="13">
    <location>
        <position position="40"/>
    </location>
    <ligand>
        <name>ATP</name>
        <dbReference type="ChEBI" id="CHEBI:30616"/>
    </ligand>
</feature>
<dbReference type="CDD" id="cd14014">
    <property type="entry name" value="STKc_PknB_like"/>
    <property type="match status" value="1"/>
</dbReference>
<proteinExistence type="predicted"/>
<feature type="compositionally biased region" description="Acidic residues" evidence="14">
    <location>
        <begin position="586"/>
        <end position="598"/>
    </location>
</feature>
<comment type="subcellular location">
    <subcellularLocation>
        <location evidence="11">Spore membrane</location>
        <topology evidence="11">Single-pass type II membrane protein</topology>
    </subcellularLocation>
</comment>
<feature type="region of interest" description="Disordered" evidence="14">
    <location>
        <begin position="577"/>
        <end position="600"/>
    </location>
</feature>
<dbReference type="PROSITE" id="PS50011">
    <property type="entry name" value="PROTEIN_KINASE_DOM"/>
    <property type="match status" value="1"/>
</dbReference>
<sequence length="663" mass="74000">MLIGKRISGRYKLLEMIGGGGMSNVYLAHDMILDRDVAIKILRYDFSNEEELRRRFQREALSATSLTHPNIVNIYDVGEDGDIHYIVMEYVKGETLKQYIQRNAPVSPRKSVTIMKQLTSAIANAHNNHIIHRDVKPQNILLDEEENIKITDFGIAMALSATSYTQTNSVLGTVHYLSPEQARGGTATNQSDIYALGIVLFELLTGKLPFSGESAVSIALKHLQTETPSIRAINPSIPQSLENVVLKATAKDQKNRYRSAEEMEADLATALSPERAEEAKFVVAVDDDATKVLPVIKEPVSFEEVSDTKKMAVPTSEVVEEVKPKSKKKKRKIIGAIIASIVVLALLVIIVFPGMFRPKKMEVPDVSNLELRLAIEELEANGFTIGEQTLEINEEVEEEHVIRTSPEAGKMRDKNTEIHLFVSSGKETSAIGDYVGQDIEQVRTLLQNQNLLDIDEEERFDSKPAGTILEQSPVGGTEIIPVETVLEFVVSKGPDLRTVNDLTNYNEKALKDTEKSSGFNIRIVGKENHDTIQKGNVIRQDPKPNAKVAPGSTIEVVISDGPKEKPTKFFTKTITIPYTQPNPREEESEDGQQEEEIEAQPQVVRIYIQDKTRSLAEPVEEFLLTETTERQLKLEISEGQKAVYIIRVNSNVIVDETINYDDI</sequence>
<dbReference type="Pfam" id="PF03793">
    <property type="entry name" value="PASTA"/>
    <property type="match status" value="3"/>
</dbReference>
<keyword evidence="15" id="KW-0472">Membrane</keyword>
<keyword evidence="7 13" id="KW-0067">ATP-binding</keyword>
<dbReference type="Proteomes" id="UP000318937">
    <property type="component" value="Unassembled WGS sequence"/>
</dbReference>
<evidence type="ECO:0000313" key="19">
    <source>
        <dbReference type="Proteomes" id="UP000318937"/>
    </source>
</evidence>
<keyword evidence="19" id="KW-1185">Reference proteome</keyword>
<evidence type="ECO:0000256" key="3">
    <source>
        <dbReference type="ARBA" id="ARBA00022544"/>
    </source>
</evidence>
<comment type="catalytic activity">
    <reaction evidence="9">
        <text>L-threonyl-[protein] + ATP = O-phospho-L-threonyl-[protein] + ADP + H(+)</text>
        <dbReference type="Rhea" id="RHEA:46608"/>
        <dbReference type="Rhea" id="RHEA-COMP:11060"/>
        <dbReference type="Rhea" id="RHEA-COMP:11605"/>
        <dbReference type="ChEBI" id="CHEBI:15378"/>
        <dbReference type="ChEBI" id="CHEBI:30013"/>
        <dbReference type="ChEBI" id="CHEBI:30616"/>
        <dbReference type="ChEBI" id="CHEBI:61977"/>
        <dbReference type="ChEBI" id="CHEBI:456216"/>
        <dbReference type="EC" id="2.7.11.1"/>
    </reaction>
</comment>
<dbReference type="AlphaFoldDB" id="A0A544TJ12"/>
<keyword evidence="4" id="KW-0808">Transferase</keyword>
<evidence type="ECO:0000256" key="14">
    <source>
        <dbReference type="SAM" id="MobiDB-lite"/>
    </source>
</evidence>
<evidence type="ECO:0000256" key="12">
    <source>
        <dbReference type="ARBA" id="ARBA00070041"/>
    </source>
</evidence>
<dbReference type="EMBL" id="VDGG01000008">
    <property type="protein sequence ID" value="TQR17440.1"/>
    <property type="molecule type" value="Genomic_DNA"/>
</dbReference>
<evidence type="ECO:0000256" key="11">
    <source>
        <dbReference type="ARBA" id="ARBA00060432"/>
    </source>
</evidence>
<evidence type="ECO:0000256" key="5">
    <source>
        <dbReference type="ARBA" id="ARBA00022741"/>
    </source>
</evidence>
<dbReference type="FunFam" id="3.30.200.20:FF:000035">
    <property type="entry name" value="Serine/threonine protein kinase Stk1"/>
    <property type="match status" value="1"/>
</dbReference>
<feature type="transmembrane region" description="Helical" evidence="15">
    <location>
        <begin position="333"/>
        <end position="356"/>
    </location>
</feature>
<evidence type="ECO:0000256" key="2">
    <source>
        <dbReference type="ARBA" id="ARBA00022527"/>
    </source>
</evidence>
<dbReference type="PROSITE" id="PS51178">
    <property type="entry name" value="PASTA"/>
    <property type="match status" value="3"/>
</dbReference>
<accession>A0A544TJ12</accession>
<dbReference type="InterPro" id="IPR017441">
    <property type="entry name" value="Protein_kinase_ATP_BS"/>
</dbReference>
<keyword evidence="5 13" id="KW-0547">Nucleotide-binding</keyword>
<keyword evidence="8" id="KW-0735">Signal-anchor</keyword>
<feature type="domain" description="Protein kinase" evidence="16">
    <location>
        <begin position="11"/>
        <end position="271"/>
    </location>
</feature>
<comment type="catalytic activity">
    <reaction evidence="10">
        <text>L-seryl-[protein] + ATP = O-phospho-L-seryl-[protein] + ADP + H(+)</text>
        <dbReference type="Rhea" id="RHEA:17989"/>
        <dbReference type="Rhea" id="RHEA-COMP:9863"/>
        <dbReference type="Rhea" id="RHEA-COMP:11604"/>
        <dbReference type="ChEBI" id="CHEBI:15378"/>
        <dbReference type="ChEBI" id="CHEBI:29999"/>
        <dbReference type="ChEBI" id="CHEBI:30616"/>
        <dbReference type="ChEBI" id="CHEBI:83421"/>
        <dbReference type="ChEBI" id="CHEBI:456216"/>
        <dbReference type="EC" id="2.7.11.1"/>
    </reaction>
</comment>
<dbReference type="EC" id="2.7.11.1" evidence="1"/>
<dbReference type="GO" id="GO:0009847">
    <property type="term" value="P:spore germination"/>
    <property type="evidence" value="ECO:0007669"/>
    <property type="project" value="UniProtKB-ARBA"/>
</dbReference>
<dbReference type="NCBIfam" id="NF033483">
    <property type="entry name" value="PknB_PASTA_kin"/>
    <property type="match status" value="1"/>
</dbReference>
<keyword evidence="15" id="KW-1133">Transmembrane helix</keyword>
<evidence type="ECO:0000256" key="6">
    <source>
        <dbReference type="ARBA" id="ARBA00022777"/>
    </source>
</evidence>
<evidence type="ECO:0000256" key="13">
    <source>
        <dbReference type="PROSITE-ProRule" id="PRU10141"/>
    </source>
</evidence>
<evidence type="ECO:0000256" key="10">
    <source>
        <dbReference type="ARBA" id="ARBA00048679"/>
    </source>
</evidence>
<dbReference type="CDD" id="cd06577">
    <property type="entry name" value="PASTA_pknB"/>
    <property type="match status" value="3"/>
</dbReference>
<dbReference type="GO" id="GO:0071224">
    <property type="term" value="P:cellular response to peptidoglycan"/>
    <property type="evidence" value="ECO:0007669"/>
    <property type="project" value="UniProtKB-ARBA"/>
</dbReference>
<dbReference type="GO" id="GO:0007165">
    <property type="term" value="P:signal transduction"/>
    <property type="evidence" value="ECO:0007669"/>
    <property type="project" value="UniProtKB-ARBA"/>
</dbReference>
<dbReference type="InterPro" id="IPR000719">
    <property type="entry name" value="Prot_kinase_dom"/>
</dbReference>
<evidence type="ECO:0000256" key="1">
    <source>
        <dbReference type="ARBA" id="ARBA00012513"/>
    </source>
</evidence>
<organism evidence="18 19">
    <name type="scientific">Psychrobacillus soli</name>
    <dbReference type="NCBI Taxonomy" id="1543965"/>
    <lineage>
        <taxon>Bacteria</taxon>
        <taxon>Bacillati</taxon>
        <taxon>Bacillota</taxon>
        <taxon>Bacilli</taxon>
        <taxon>Bacillales</taxon>
        <taxon>Bacillaceae</taxon>
        <taxon>Psychrobacillus</taxon>
    </lineage>
</organism>
<feature type="domain" description="PASTA" evidence="17">
    <location>
        <begin position="357"/>
        <end position="424"/>
    </location>
</feature>
<dbReference type="InterPro" id="IPR008271">
    <property type="entry name" value="Ser/Thr_kinase_AS"/>
</dbReference>
<gene>
    <name evidence="18" type="primary">pknB</name>
    <name evidence="18" type="ORF">FG383_05130</name>
</gene>
<dbReference type="GO" id="GO:0005524">
    <property type="term" value="F:ATP binding"/>
    <property type="evidence" value="ECO:0007669"/>
    <property type="project" value="UniProtKB-UniRule"/>
</dbReference>
<evidence type="ECO:0000259" key="17">
    <source>
        <dbReference type="PROSITE" id="PS51178"/>
    </source>
</evidence>
<dbReference type="SMART" id="SM00220">
    <property type="entry name" value="S_TKc"/>
    <property type="match status" value="1"/>
</dbReference>
<evidence type="ECO:0000256" key="4">
    <source>
        <dbReference type="ARBA" id="ARBA00022679"/>
    </source>
</evidence>
<feature type="domain" description="PASTA" evidence="17">
    <location>
        <begin position="425"/>
        <end position="492"/>
    </location>
</feature>
<dbReference type="SUPFAM" id="SSF56112">
    <property type="entry name" value="Protein kinase-like (PK-like)"/>
    <property type="match status" value="1"/>
</dbReference>
<dbReference type="SMART" id="SM00740">
    <property type="entry name" value="PASTA"/>
    <property type="match status" value="3"/>
</dbReference>